<evidence type="ECO:0000313" key="1">
    <source>
        <dbReference type="EMBL" id="CAB4124681.1"/>
    </source>
</evidence>
<organism evidence="1">
    <name type="scientific">uncultured Caudovirales phage</name>
    <dbReference type="NCBI Taxonomy" id="2100421"/>
    <lineage>
        <taxon>Viruses</taxon>
        <taxon>Duplodnaviria</taxon>
        <taxon>Heunggongvirae</taxon>
        <taxon>Uroviricota</taxon>
        <taxon>Caudoviricetes</taxon>
        <taxon>Peduoviridae</taxon>
        <taxon>Maltschvirus</taxon>
        <taxon>Maltschvirus maltsch</taxon>
    </lineage>
</organism>
<protein>
    <submittedName>
        <fullName evidence="1">Uncharacterized protein</fullName>
    </submittedName>
</protein>
<reference evidence="1" key="1">
    <citation type="submission" date="2020-04" db="EMBL/GenBank/DDBJ databases">
        <authorList>
            <person name="Chiriac C."/>
            <person name="Salcher M."/>
            <person name="Ghai R."/>
            <person name="Kavagutti S V."/>
        </authorList>
    </citation>
    <scope>NUCLEOTIDE SEQUENCE</scope>
</reference>
<proteinExistence type="predicted"/>
<name>A0A6J5KRZ9_9CAUD</name>
<dbReference type="EMBL" id="LR796183">
    <property type="protein sequence ID" value="CAB4124681.1"/>
    <property type="molecule type" value="Genomic_DNA"/>
</dbReference>
<sequence>MYDIPLITDALLDYLQKLHPEKAPEPSQSDREIWINRGAVGVVRHLQRIHQEQRENMLTGDITNVLRK</sequence>
<accession>A0A6J5KRZ9</accession>
<gene>
    <name evidence="1" type="ORF">UFOVP63_21</name>
</gene>